<evidence type="ECO:0000313" key="2">
    <source>
        <dbReference type="EMBL" id="KAE8762968.1"/>
    </source>
</evidence>
<accession>A0A7J5UKQ4</accession>
<evidence type="ECO:0000313" key="3">
    <source>
        <dbReference type="Proteomes" id="UP000451860"/>
    </source>
</evidence>
<feature type="transmembrane region" description="Helical" evidence="1">
    <location>
        <begin position="21"/>
        <end position="39"/>
    </location>
</feature>
<reference evidence="2 3" key="1">
    <citation type="submission" date="2019-10" db="EMBL/GenBank/DDBJ databases">
        <title>Georgenia wutianyii sp. nov. and Georgenia yuyongxinii sp. nov. isolated from plateau pika (Ochotona curzoniae) in the Qinghai-Tibet plateau of China.</title>
        <authorList>
            <person name="Tian Z."/>
        </authorList>
    </citation>
    <scope>NUCLEOTIDE SEQUENCE [LARGE SCALE GENOMIC DNA]</scope>
    <source>
        <strain evidence="2 3">DSM 21501</strain>
    </source>
</reference>
<proteinExistence type="predicted"/>
<keyword evidence="1" id="KW-0472">Membrane</keyword>
<dbReference type="Proteomes" id="UP000451860">
    <property type="component" value="Unassembled WGS sequence"/>
</dbReference>
<keyword evidence="1" id="KW-0812">Transmembrane</keyword>
<dbReference type="RefSeq" id="WP_152201226.1">
    <property type="nucleotide sequence ID" value="NZ_VUKF01000006.1"/>
</dbReference>
<gene>
    <name evidence="2" type="ORF">GB883_16590</name>
</gene>
<organism evidence="2 3">
    <name type="scientific">Georgenia thermotolerans</name>
    <dbReference type="NCBI Taxonomy" id="527326"/>
    <lineage>
        <taxon>Bacteria</taxon>
        <taxon>Bacillati</taxon>
        <taxon>Actinomycetota</taxon>
        <taxon>Actinomycetes</taxon>
        <taxon>Micrococcales</taxon>
        <taxon>Bogoriellaceae</taxon>
        <taxon>Georgenia</taxon>
    </lineage>
</organism>
<keyword evidence="3" id="KW-1185">Reference proteome</keyword>
<keyword evidence="1" id="KW-1133">Transmembrane helix</keyword>
<comment type="caution">
    <text evidence="2">The sequence shown here is derived from an EMBL/GenBank/DDBJ whole genome shotgun (WGS) entry which is preliminary data.</text>
</comment>
<protein>
    <submittedName>
        <fullName evidence="2">Uncharacterized protein</fullName>
    </submittedName>
</protein>
<dbReference type="AlphaFoldDB" id="A0A7J5UKQ4"/>
<dbReference type="OrthoDB" id="3455227at2"/>
<dbReference type="EMBL" id="WHJE01000106">
    <property type="protein sequence ID" value="KAE8762968.1"/>
    <property type="molecule type" value="Genomic_DNA"/>
</dbReference>
<sequence>MRALLRERERGAATLEHLGTVVIVVLLFGGAVLGFATYGPRLQQQLCVLASAVGVAGPCEGTPVAQPEESGPTDADFLPAVCTIRESTTQTNAKITIAFLEIGQDAGFIVQENADGTVQVTVTDGASLGASGGFGASLGGKDSGIGGDVSFGAGLSFKNGSQWNFASMDDWTAMEKDLKAYLIQQKQLQGEGAVGMHLYLLLTDGYLDKPQEPEQTSWTQAIEISGNGKIGLRDTIPGKDGAEPQDIDPNLGVYVDGKLADEYVVTENHKTGETSRTYSFTASGEAGGNLVVGNASAWGEQKGAYKITENKDGEVISIEFMAERAGGSKAGLGVQPVTDQGGSAGMTDAANTRTVVTTTIEVTDANRHIVEDWVTAADSNASFGLPVPVPANSQRPDSPVADDAFANLLYQEGRTSERVYDNVEEGWSFGAEFALGIKLGASFGSEEKTATIQDASFLGAPGQDGVRPMVPESACTVD</sequence>
<name>A0A7J5UKQ4_9MICO</name>
<evidence type="ECO:0000256" key="1">
    <source>
        <dbReference type="SAM" id="Phobius"/>
    </source>
</evidence>